<dbReference type="Proteomes" id="UP001194746">
    <property type="component" value="Unassembled WGS sequence"/>
</dbReference>
<protein>
    <recommendedName>
        <fullName evidence="4">Transcription factor domain-containing protein</fullName>
    </recommendedName>
</protein>
<reference evidence="2" key="1">
    <citation type="journal article" date="2019" name="Beilstein J. Org. Chem.">
        <title>Nanangenines: drimane sesquiterpenoids as the dominant metabolite cohort of a novel Australian fungus, Aspergillus nanangensis.</title>
        <authorList>
            <person name="Lacey H.J."/>
            <person name="Gilchrist C.L.M."/>
            <person name="Crombie A."/>
            <person name="Kalaitzis J.A."/>
            <person name="Vuong D."/>
            <person name="Rutledge P.J."/>
            <person name="Turner P."/>
            <person name="Pitt J.I."/>
            <person name="Lacey E."/>
            <person name="Chooi Y.H."/>
            <person name="Piggott A.M."/>
        </authorList>
    </citation>
    <scope>NUCLEOTIDE SEQUENCE</scope>
    <source>
        <strain evidence="2">MST-FP2251</strain>
    </source>
</reference>
<evidence type="ECO:0008006" key="4">
    <source>
        <dbReference type="Google" id="ProtNLM"/>
    </source>
</evidence>
<proteinExistence type="predicted"/>
<reference evidence="2" key="2">
    <citation type="submission" date="2020-02" db="EMBL/GenBank/DDBJ databases">
        <authorList>
            <person name="Gilchrist C.L.M."/>
            <person name="Chooi Y.-H."/>
        </authorList>
    </citation>
    <scope>NUCLEOTIDE SEQUENCE</scope>
    <source>
        <strain evidence="2">MST-FP2251</strain>
    </source>
</reference>
<accession>A0AAD4CL20</accession>
<organism evidence="2 3">
    <name type="scientific">Aspergillus nanangensis</name>
    <dbReference type="NCBI Taxonomy" id="2582783"/>
    <lineage>
        <taxon>Eukaryota</taxon>
        <taxon>Fungi</taxon>
        <taxon>Dikarya</taxon>
        <taxon>Ascomycota</taxon>
        <taxon>Pezizomycotina</taxon>
        <taxon>Eurotiomycetes</taxon>
        <taxon>Eurotiomycetidae</taxon>
        <taxon>Eurotiales</taxon>
        <taxon>Aspergillaceae</taxon>
        <taxon>Aspergillus</taxon>
        <taxon>Aspergillus subgen. Circumdati</taxon>
    </lineage>
</organism>
<name>A0AAD4CL20_ASPNN</name>
<evidence type="ECO:0000256" key="1">
    <source>
        <dbReference type="ARBA" id="ARBA00023242"/>
    </source>
</evidence>
<dbReference type="GO" id="GO:0003700">
    <property type="term" value="F:DNA-binding transcription factor activity"/>
    <property type="evidence" value="ECO:0007669"/>
    <property type="project" value="InterPro"/>
</dbReference>
<comment type="caution">
    <text evidence="2">The sequence shown here is derived from an EMBL/GenBank/DDBJ whole genome shotgun (WGS) entry which is preliminary data.</text>
</comment>
<evidence type="ECO:0000313" key="2">
    <source>
        <dbReference type="EMBL" id="KAF9888277.1"/>
    </source>
</evidence>
<sequence length="415" mass="45478">MCGLAGRMLMELGLHSRDASQHFLHWNQQPDAITTIVCSVIVLDRQWSAATGLPTNFHDASFDDSLRFSVKTPYLKAMVAFTLISDKFSEPISQVAGGRSYEDEDAFEIMNFQVDQWRTKVLAGHNFVHPASWEPGREAQQPSWTTLLYLRGNAVQSLLLRPFFLSRSVEAGRRKIESSLILSSDTIEVLSILDATTDIYHNQHPHFQHLLASACALLFLVMAHVEQNPPSSPTELPATFSDSMSRSLKMALSLAAAYRQYSPASCRLWKRLVMMRHHRALGVLGISYGVEVDDSETAGLAPSALECRTSYASSLPSYVVPCLGGARSPTSLTKQNGTQAHGPVRLHSSSQLPLSACPSSNLPGEETTGNAMSNATNSNILANIENRNIDASWTGSLFSDWSFGEVNGLFSESGL</sequence>
<dbReference type="EMBL" id="VCAU01000049">
    <property type="protein sequence ID" value="KAF9888277.1"/>
    <property type="molecule type" value="Genomic_DNA"/>
</dbReference>
<dbReference type="PANTHER" id="PTHR46910">
    <property type="entry name" value="TRANSCRIPTION FACTOR PDR1"/>
    <property type="match status" value="1"/>
</dbReference>
<dbReference type="PANTHER" id="PTHR46910:SF13">
    <property type="entry name" value="SPECIFIC TRANSCRIPTION FACTOR, PUTATIVE (AFU_ORTHOLOGUE AFUA_4G06190)-RELATED"/>
    <property type="match status" value="1"/>
</dbReference>
<keyword evidence="1" id="KW-0539">Nucleus</keyword>
<dbReference type="AlphaFoldDB" id="A0AAD4CL20"/>
<gene>
    <name evidence="2" type="ORF">FE257_008847</name>
</gene>
<dbReference type="CDD" id="cd12148">
    <property type="entry name" value="fungal_TF_MHR"/>
    <property type="match status" value="1"/>
</dbReference>
<keyword evidence="3" id="KW-1185">Reference proteome</keyword>
<evidence type="ECO:0000313" key="3">
    <source>
        <dbReference type="Proteomes" id="UP001194746"/>
    </source>
</evidence>
<dbReference type="InterPro" id="IPR050987">
    <property type="entry name" value="AtrR-like"/>
</dbReference>